<dbReference type="InterPro" id="IPR001509">
    <property type="entry name" value="Epimerase_deHydtase"/>
</dbReference>
<sequence length="305" mass="33114">MVADLSVLAITGGTGFVGRATIERALAAGHTVRALTRRPQSEREGLEWIAGDLSDDTSLERLVADSDAVIHVAGVVSASDPALFEAANVRGAYSLARAAEQAGPERLVLVSSLAAREPDLSLYGRSKKRGEDVVRASGLDCSIVRPPAVYGPHDTEMFELFRAAKKRVLPMPPQGRTSVIHVDDLASLLLTLAGQRGDDRIYEPDDGRAQGWEHGELARAIAAAVGRKAFVPRVPGRLLSLAARGDRMLRGDKAKLTPDRVGYMVHPDWVARPDRRPPPELWEPQIDTHEGLAATARWYETEGWL</sequence>
<dbReference type="Proteomes" id="UP000603317">
    <property type="component" value="Unassembled WGS sequence"/>
</dbReference>
<accession>A0ABQ1FFJ6</accession>
<name>A0ABQ1FFJ6_9SPHN</name>
<reference evidence="3" key="1">
    <citation type="journal article" date="2019" name="Int. J. Syst. Evol. Microbiol.">
        <title>The Global Catalogue of Microorganisms (GCM) 10K type strain sequencing project: providing services to taxonomists for standard genome sequencing and annotation.</title>
        <authorList>
            <consortium name="The Broad Institute Genomics Platform"/>
            <consortium name="The Broad Institute Genome Sequencing Center for Infectious Disease"/>
            <person name="Wu L."/>
            <person name="Ma J."/>
        </authorList>
    </citation>
    <scope>NUCLEOTIDE SEQUENCE [LARGE SCALE GENOMIC DNA]</scope>
    <source>
        <strain evidence="3">CGMCC 1.15297</strain>
    </source>
</reference>
<feature type="domain" description="NAD-dependent epimerase/dehydratase" evidence="1">
    <location>
        <begin position="10"/>
        <end position="195"/>
    </location>
</feature>
<dbReference type="PANTHER" id="PTHR48079:SF6">
    <property type="entry name" value="NAD(P)-BINDING DOMAIN-CONTAINING PROTEIN-RELATED"/>
    <property type="match status" value="1"/>
</dbReference>
<dbReference type="RefSeq" id="WP_229658147.1">
    <property type="nucleotide sequence ID" value="NZ_BMID01000001.1"/>
</dbReference>
<evidence type="ECO:0000313" key="2">
    <source>
        <dbReference type="EMBL" id="GGA08138.1"/>
    </source>
</evidence>
<organism evidence="2 3">
    <name type="scientific">Blastomonas marina</name>
    <dbReference type="NCBI Taxonomy" id="1867408"/>
    <lineage>
        <taxon>Bacteria</taxon>
        <taxon>Pseudomonadati</taxon>
        <taxon>Pseudomonadota</taxon>
        <taxon>Alphaproteobacteria</taxon>
        <taxon>Sphingomonadales</taxon>
        <taxon>Sphingomonadaceae</taxon>
        <taxon>Blastomonas</taxon>
    </lineage>
</organism>
<dbReference type="InterPro" id="IPR051783">
    <property type="entry name" value="NAD(P)-dependent_oxidoreduct"/>
</dbReference>
<evidence type="ECO:0000313" key="3">
    <source>
        <dbReference type="Proteomes" id="UP000603317"/>
    </source>
</evidence>
<dbReference type="SUPFAM" id="SSF51735">
    <property type="entry name" value="NAD(P)-binding Rossmann-fold domains"/>
    <property type="match status" value="1"/>
</dbReference>
<dbReference type="EMBL" id="BMID01000001">
    <property type="protein sequence ID" value="GGA08138.1"/>
    <property type="molecule type" value="Genomic_DNA"/>
</dbReference>
<dbReference type="Gene3D" id="3.40.50.720">
    <property type="entry name" value="NAD(P)-binding Rossmann-like Domain"/>
    <property type="match status" value="1"/>
</dbReference>
<dbReference type="Pfam" id="PF01370">
    <property type="entry name" value="Epimerase"/>
    <property type="match status" value="1"/>
</dbReference>
<dbReference type="InterPro" id="IPR036291">
    <property type="entry name" value="NAD(P)-bd_dom_sf"/>
</dbReference>
<evidence type="ECO:0000259" key="1">
    <source>
        <dbReference type="Pfam" id="PF01370"/>
    </source>
</evidence>
<dbReference type="PANTHER" id="PTHR48079">
    <property type="entry name" value="PROTEIN YEEZ"/>
    <property type="match status" value="1"/>
</dbReference>
<keyword evidence="3" id="KW-1185">Reference proteome</keyword>
<comment type="caution">
    <text evidence="2">The sequence shown here is derived from an EMBL/GenBank/DDBJ whole genome shotgun (WGS) entry which is preliminary data.</text>
</comment>
<proteinExistence type="predicted"/>
<protein>
    <submittedName>
        <fullName evidence="2">Epimerase</fullName>
    </submittedName>
</protein>
<gene>
    <name evidence="2" type="ORF">GCM10010923_17860</name>
</gene>